<reference evidence="9" key="1">
    <citation type="submission" date="2021-07" db="EMBL/GenBank/DDBJ databases">
        <authorList>
            <person name="Catto M.A."/>
            <person name="Jacobson A."/>
            <person name="Kennedy G."/>
            <person name="Labadie P."/>
            <person name="Hunt B.G."/>
            <person name="Srinivasan R."/>
        </authorList>
    </citation>
    <scope>NUCLEOTIDE SEQUENCE</scope>
    <source>
        <strain evidence="9">PL_HMW_Pooled</strain>
        <tissue evidence="9">Head</tissue>
    </source>
</reference>
<dbReference type="GO" id="GO:0046872">
    <property type="term" value="F:metal ion binding"/>
    <property type="evidence" value="ECO:0007669"/>
    <property type="project" value="UniProtKB-KW"/>
</dbReference>
<evidence type="ECO:0000256" key="4">
    <source>
        <dbReference type="ARBA" id="ARBA00022722"/>
    </source>
</evidence>
<dbReference type="EMBL" id="JAHWGI010000219">
    <property type="protein sequence ID" value="KAK3911041.1"/>
    <property type="molecule type" value="Genomic_DNA"/>
</dbReference>
<keyword evidence="7" id="KW-0539">Nucleus</keyword>
<sequence length="587" mass="66927">FMSKTAYLKCKSGEKYRCLVSIAAAPHMKVNETMLTITGAIRQFLEEYEVPAQQQSSLMFSIDADNDQVSPSSAAVAASESPVKSASKRSLDVCFGGRDIEPPSISLLPEEDSELEEMGPLVKQRLNRAFFGDLFDNVTSVEVEESLNGAAWDFSILLEPDVAVINVSYIDDEPHRKGVEEEIMGDIDLNETAILMLEEALLHEEEDEAVAAELIGRMGARIMAWMEDDVDLLGEADNEHWVKINVDLEGIRNMGDPSFARHFRISKPTFEILLETLANWMMDNGKILRVRKRLDIPLLMVLWLLANPDTFRSVALHFGVLPGSLHDHYSALTACFSEMRSMYIKWPDAARRREISAAFEGYTGFPGIVGVIDGSHNLITAPAEQKEKYRNRHHTHSLNTQAVCDHNLLILDLHVGEVGSLHDSRVFRRSPLYRKLIENENDEMLDVGQHIIGDKAYALMDCVMVPLRNVGNLTEEQRLYNYSLCKSRCRVEHAFGKAFGQWRRMKMLHTANLDIAVDHIVSCFVLHNFMILNGEKLLDLTENDPTLWRMMKMKMIIIMMAWMQGSINWLQQQNYVEWERDLTWCWN</sequence>
<dbReference type="InterPro" id="IPR045249">
    <property type="entry name" value="HARBI1-like"/>
</dbReference>
<comment type="cofactor">
    <cofactor evidence="1">
        <name>a divalent metal cation</name>
        <dbReference type="ChEBI" id="CHEBI:60240"/>
    </cofactor>
</comment>
<evidence type="ECO:0000313" key="10">
    <source>
        <dbReference type="Proteomes" id="UP001219518"/>
    </source>
</evidence>
<dbReference type="Pfam" id="PF13359">
    <property type="entry name" value="DDE_Tnp_4"/>
    <property type="match status" value="1"/>
</dbReference>
<feature type="non-terminal residue" evidence="9">
    <location>
        <position position="1"/>
    </location>
</feature>
<gene>
    <name evidence="9" type="ORF">KUF71_020745</name>
</gene>
<evidence type="ECO:0000313" key="9">
    <source>
        <dbReference type="EMBL" id="KAK3911041.1"/>
    </source>
</evidence>
<keyword evidence="6" id="KW-0378">Hydrolase</keyword>
<evidence type="ECO:0000256" key="1">
    <source>
        <dbReference type="ARBA" id="ARBA00001968"/>
    </source>
</evidence>
<dbReference type="GO" id="GO:0004518">
    <property type="term" value="F:nuclease activity"/>
    <property type="evidence" value="ECO:0007669"/>
    <property type="project" value="UniProtKB-KW"/>
</dbReference>
<evidence type="ECO:0000256" key="3">
    <source>
        <dbReference type="ARBA" id="ARBA00006958"/>
    </source>
</evidence>
<proteinExistence type="inferred from homology"/>
<dbReference type="GO" id="GO:0005634">
    <property type="term" value="C:nucleus"/>
    <property type="evidence" value="ECO:0007669"/>
    <property type="project" value="UniProtKB-SubCell"/>
</dbReference>
<dbReference type="InterPro" id="IPR027806">
    <property type="entry name" value="HARBI1_dom"/>
</dbReference>
<feature type="domain" description="DDE Tnp4" evidence="8">
    <location>
        <begin position="372"/>
        <end position="528"/>
    </location>
</feature>
<evidence type="ECO:0000256" key="7">
    <source>
        <dbReference type="ARBA" id="ARBA00023242"/>
    </source>
</evidence>
<evidence type="ECO:0000256" key="2">
    <source>
        <dbReference type="ARBA" id="ARBA00004123"/>
    </source>
</evidence>
<dbReference type="AlphaFoldDB" id="A0AAE1GYG5"/>
<name>A0AAE1GYG5_9NEOP</name>
<protein>
    <submittedName>
        <fullName evidence="9">Protein ANTAGONIST OF LIKE HETEROCHROMATIN PROTEIN 1</fullName>
    </submittedName>
</protein>
<dbReference type="PANTHER" id="PTHR22930">
    <property type="match status" value="1"/>
</dbReference>
<reference evidence="9" key="2">
    <citation type="journal article" date="2023" name="BMC Genomics">
        <title>Pest status, molecular evolution, and epigenetic factors derived from the genome assembly of Frankliniella fusca, a thysanopteran phytovirus vector.</title>
        <authorList>
            <person name="Catto M.A."/>
            <person name="Labadie P.E."/>
            <person name="Jacobson A.L."/>
            <person name="Kennedy G.G."/>
            <person name="Srinivasan R."/>
            <person name="Hunt B.G."/>
        </authorList>
    </citation>
    <scope>NUCLEOTIDE SEQUENCE</scope>
    <source>
        <strain evidence="9">PL_HMW_Pooled</strain>
    </source>
</reference>
<evidence type="ECO:0000256" key="6">
    <source>
        <dbReference type="ARBA" id="ARBA00022801"/>
    </source>
</evidence>
<keyword evidence="10" id="KW-1185">Reference proteome</keyword>
<organism evidence="9 10">
    <name type="scientific">Frankliniella fusca</name>
    <dbReference type="NCBI Taxonomy" id="407009"/>
    <lineage>
        <taxon>Eukaryota</taxon>
        <taxon>Metazoa</taxon>
        <taxon>Ecdysozoa</taxon>
        <taxon>Arthropoda</taxon>
        <taxon>Hexapoda</taxon>
        <taxon>Insecta</taxon>
        <taxon>Pterygota</taxon>
        <taxon>Neoptera</taxon>
        <taxon>Paraneoptera</taxon>
        <taxon>Thysanoptera</taxon>
        <taxon>Terebrantia</taxon>
        <taxon>Thripoidea</taxon>
        <taxon>Thripidae</taxon>
        <taxon>Frankliniella</taxon>
    </lineage>
</organism>
<keyword evidence="5" id="KW-0479">Metal-binding</keyword>
<dbReference type="PANTHER" id="PTHR22930:SF85">
    <property type="entry name" value="GH03217P-RELATED"/>
    <property type="match status" value="1"/>
</dbReference>
<accession>A0AAE1GYG5</accession>
<evidence type="ECO:0000259" key="8">
    <source>
        <dbReference type="Pfam" id="PF13359"/>
    </source>
</evidence>
<comment type="similarity">
    <text evidence="3">Belongs to the HARBI1 family.</text>
</comment>
<evidence type="ECO:0000256" key="5">
    <source>
        <dbReference type="ARBA" id="ARBA00022723"/>
    </source>
</evidence>
<dbReference type="Proteomes" id="UP001219518">
    <property type="component" value="Unassembled WGS sequence"/>
</dbReference>
<comment type="caution">
    <text evidence="9">The sequence shown here is derived from an EMBL/GenBank/DDBJ whole genome shotgun (WGS) entry which is preliminary data.</text>
</comment>
<dbReference type="GO" id="GO:0016787">
    <property type="term" value="F:hydrolase activity"/>
    <property type="evidence" value="ECO:0007669"/>
    <property type="project" value="UniProtKB-KW"/>
</dbReference>
<keyword evidence="4" id="KW-0540">Nuclease</keyword>
<comment type="subcellular location">
    <subcellularLocation>
        <location evidence="2">Nucleus</location>
    </subcellularLocation>
</comment>